<organism evidence="2 3">
    <name type="scientific">Rhynocoris fuscipes</name>
    <dbReference type="NCBI Taxonomy" id="488301"/>
    <lineage>
        <taxon>Eukaryota</taxon>
        <taxon>Metazoa</taxon>
        <taxon>Ecdysozoa</taxon>
        <taxon>Arthropoda</taxon>
        <taxon>Hexapoda</taxon>
        <taxon>Insecta</taxon>
        <taxon>Pterygota</taxon>
        <taxon>Neoptera</taxon>
        <taxon>Paraneoptera</taxon>
        <taxon>Hemiptera</taxon>
        <taxon>Heteroptera</taxon>
        <taxon>Panheteroptera</taxon>
        <taxon>Cimicomorpha</taxon>
        <taxon>Reduviidae</taxon>
        <taxon>Harpactorinae</taxon>
        <taxon>Harpactorini</taxon>
        <taxon>Rhynocoris</taxon>
    </lineage>
</organism>
<evidence type="ECO:0000313" key="3">
    <source>
        <dbReference type="Proteomes" id="UP001461498"/>
    </source>
</evidence>
<keyword evidence="3" id="KW-1185">Reference proteome</keyword>
<feature type="region of interest" description="Disordered" evidence="1">
    <location>
        <begin position="1"/>
        <end position="21"/>
    </location>
</feature>
<reference evidence="2 3" key="1">
    <citation type="submission" date="2022-12" db="EMBL/GenBank/DDBJ databases">
        <title>Chromosome-level genome assembly of true bugs.</title>
        <authorList>
            <person name="Ma L."/>
            <person name="Li H."/>
        </authorList>
    </citation>
    <scope>NUCLEOTIDE SEQUENCE [LARGE SCALE GENOMIC DNA]</scope>
    <source>
        <strain evidence="2">Lab_2022b</strain>
    </source>
</reference>
<dbReference type="Gene3D" id="3.30.70.1820">
    <property type="entry name" value="L1 transposable element, RRM domain"/>
    <property type="match status" value="1"/>
</dbReference>
<dbReference type="PANTHER" id="PTHR37445:SF3">
    <property type="entry name" value="ZINC FINGER PHD-TYPE DOMAIN-CONTAINING PROTEIN"/>
    <property type="match status" value="1"/>
</dbReference>
<comment type="caution">
    <text evidence="2">The sequence shown here is derived from an EMBL/GenBank/DDBJ whole genome shotgun (WGS) entry which is preliminary data.</text>
</comment>
<evidence type="ECO:0000313" key="2">
    <source>
        <dbReference type="EMBL" id="KAK9512337.1"/>
    </source>
</evidence>
<accession>A0AAW1DSM3</accession>
<dbReference type="EMBL" id="JAPXFL010000001">
    <property type="protein sequence ID" value="KAK9512337.1"/>
    <property type="molecule type" value="Genomic_DNA"/>
</dbReference>
<feature type="region of interest" description="Disordered" evidence="1">
    <location>
        <begin position="326"/>
        <end position="353"/>
    </location>
</feature>
<evidence type="ECO:0000256" key="1">
    <source>
        <dbReference type="SAM" id="MobiDB-lite"/>
    </source>
</evidence>
<name>A0AAW1DSM3_9HEMI</name>
<dbReference type="PANTHER" id="PTHR37445">
    <property type="entry name" value="PROTEIN CBG24663"/>
    <property type="match status" value="1"/>
</dbReference>
<proteinExistence type="predicted"/>
<dbReference type="Proteomes" id="UP001461498">
    <property type="component" value="Unassembled WGS sequence"/>
</dbReference>
<sequence>MDTPCAPKKRKGPQVVPPVRYDDEGNEWISMAFKRNDNVEESVLEESVDSDNDLYIHRGVREVSNEDVSQDHCENGQNMVTADAANAENVRRIPSSRGDFSQLDKGQYDRVVHDIFDFGDLRSDKSFNEIIVDARQLADDTDIEASIVCACKWIENGKLKELVQKQEIEIKILKNKERENNLIIYNLEETDKESYGVLEEAVIKILGLKMETGIDSSDIAKVSRLGSSKANQKYRPVLVKMCTYKAKLNVLKNGKNLAGSEITISQDFSPEVRQARKFLSPYMKKARECGNFATIKGMKLIVDNKVYTVDELNSLGERAYVQQISENDESEKGSVKSEKSESRSTRTVRSVTRSVAKKEGALAKWVQLDKKKKAEKATTAK</sequence>
<gene>
    <name evidence="2" type="ORF">O3M35_000785</name>
</gene>
<feature type="compositionally biased region" description="Basic and acidic residues" evidence="1">
    <location>
        <begin position="330"/>
        <end position="344"/>
    </location>
</feature>
<dbReference type="AlphaFoldDB" id="A0AAW1DSM3"/>
<protein>
    <submittedName>
        <fullName evidence="2">Uncharacterized protein</fullName>
    </submittedName>
</protein>